<accession>A0ABM9FE99</accession>
<evidence type="ECO:0000313" key="2">
    <source>
        <dbReference type="EMBL" id="CAH6661291.1"/>
    </source>
</evidence>
<dbReference type="RefSeq" id="WP_253898857.1">
    <property type="nucleotide sequence ID" value="NZ_CALSBS010000021.1"/>
</dbReference>
<feature type="region of interest" description="Disordered" evidence="1">
    <location>
        <begin position="90"/>
        <end position="119"/>
    </location>
</feature>
<feature type="region of interest" description="Disordered" evidence="1">
    <location>
        <begin position="375"/>
        <end position="415"/>
    </location>
</feature>
<feature type="compositionally biased region" description="Polar residues" evidence="1">
    <location>
        <begin position="435"/>
        <end position="446"/>
    </location>
</feature>
<organism evidence="2 3">
    <name type="scientific">Pseudocitrobacter vendiensis</name>
    <dbReference type="NCBI Taxonomy" id="2488306"/>
    <lineage>
        <taxon>Bacteria</taxon>
        <taxon>Pseudomonadati</taxon>
        <taxon>Pseudomonadota</taxon>
        <taxon>Gammaproteobacteria</taxon>
        <taxon>Enterobacterales</taxon>
        <taxon>Enterobacteriaceae</taxon>
        <taxon>Pseudocitrobacter</taxon>
    </lineage>
</organism>
<protein>
    <submittedName>
        <fullName evidence="2">Exodeoxyribonuclease</fullName>
    </submittedName>
</protein>
<feature type="compositionally biased region" description="Basic and acidic residues" evidence="1">
    <location>
        <begin position="389"/>
        <end position="400"/>
    </location>
</feature>
<feature type="compositionally biased region" description="Low complexity" evidence="1">
    <location>
        <begin position="105"/>
        <end position="119"/>
    </location>
</feature>
<evidence type="ECO:0000256" key="1">
    <source>
        <dbReference type="SAM" id="MobiDB-lite"/>
    </source>
</evidence>
<proteinExistence type="predicted"/>
<dbReference type="Gene3D" id="3.90.320.10">
    <property type="match status" value="1"/>
</dbReference>
<evidence type="ECO:0000313" key="3">
    <source>
        <dbReference type="Proteomes" id="UP001152651"/>
    </source>
</evidence>
<comment type="caution">
    <text evidence="2">The sequence shown here is derived from an EMBL/GenBank/DDBJ whole genome shotgun (WGS) entry which is preliminary data.</text>
</comment>
<dbReference type="InterPro" id="IPR010584">
    <property type="entry name" value="ExoDNase_VIII"/>
</dbReference>
<feature type="region of interest" description="Disordered" evidence="1">
    <location>
        <begin position="433"/>
        <end position="469"/>
    </location>
</feature>
<keyword evidence="3" id="KW-1185">Reference proteome</keyword>
<dbReference type="Pfam" id="PF06630">
    <property type="entry name" value="Exonuc_VIII"/>
    <property type="match status" value="1"/>
</dbReference>
<reference evidence="2" key="1">
    <citation type="submission" date="2022-05" db="EMBL/GenBank/DDBJ databases">
        <authorList>
            <person name="Blom J."/>
        </authorList>
    </citation>
    <scope>NUCLEOTIDE SEQUENCE</scope>
    <source>
        <strain evidence="2">Type strain: CPO20170097</strain>
    </source>
</reference>
<feature type="region of interest" description="Disordered" evidence="1">
    <location>
        <begin position="512"/>
        <end position="540"/>
    </location>
</feature>
<sequence>MEFFYVVKATQKSGKPDAVVWFTAKTEARANLQLDVELEEANIETGRGKDYQKPIRTDFPVFNDLPEESTVDLTWCERYELAEDMRTWQLKPGSKPDDAFHGESTPAAAADATTPTDANAVTTTQETEKEAVDLFAYGKFPYEKKVLGTWLYGLFDSLTTEQLQEITRVEMDMDETYAQNVLLAARDFKTRPIEHVFPETLADLFTATKSIWPVNGKAPMLNDLITFFAEWVNTHQSDRVSRDDVTAKWFAKHRKAPAVETKSAPEPVQTKERYKRAVPQSTAGLRNEIAIAQLYPNAEPGKISRPQLTGAKDLQEREEAVFITATKTLMGISDILEYDTQTVFGVTRVIKWNGENSVKELRQQARSWLAENGIYETGEPSNGYAEWATESREQSEKKDSVPATQPENQLEVKNHGDGIFSVEELMANSKLYGNKSETTSNGQMETTEQHQAENSAALPAGEGTVEDDSQADTVTETVCTGCGAIGGGHCPDCGAVTGDATYAAMESGLNEELDTQEHDSNKQETPAAAAPSHPDNTAQDLVPMETASTPEDLQAEPAIEYPAFFEPGRYEGLPNEVYHAANGISSTQVKDARVSLMYFNARHVEKTITKERSPVLDMGNLVHALALQPEQLDAEFSVEPEIPEGAFTTTATIRAFIDEYNASLPAQLSADDIKALLEEYNATLPPQVPLGTSLEETGQSYMALPAEFQRIEEGQKQTATAMKACIKEYNATLPAQVKTSGSRDALLEQLAVINPDQVAQEAQKPQPLKVSGTKADLIQAVKAVNQDAVFADELIDAWRDNPEGKVLVTRQQLSTALNIQKALLQHPTAGKLLTHPNRAVEVSYFGFDDETGLEVRVRPDLEIDLDGVRIGADLKTISMWNIKQEGLRAKLHREIIDRDYHLSAAMYCETAALDQFFWIFVNKDENYHWIAIIEASTELLELGMLEYRNAMRAIAIGFDTGEWPAPITNDYTDELNDFDMRRLEALRLA</sequence>
<dbReference type="Proteomes" id="UP001152651">
    <property type="component" value="Unassembled WGS sequence"/>
</dbReference>
<dbReference type="EMBL" id="CALSBS010000021">
    <property type="protein sequence ID" value="CAH6661291.1"/>
    <property type="molecule type" value="Genomic_DNA"/>
</dbReference>
<gene>
    <name evidence="2" type="ORF">FBBNIHIM_19465</name>
</gene>
<name>A0ABM9FE99_9ENTR</name>
<dbReference type="InterPro" id="IPR011604">
    <property type="entry name" value="PDDEXK-like_dom_sf"/>
</dbReference>